<keyword evidence="2" id="KW-1185">Reference proteome</keyword>
<comment type="caution">
    <text evidence="1">The sequence shown here is derived from an EMBL/GenBank/DDBJ whole genome shotgun (WGS) entry which is preliminary data.</text>
</comment>
<gene>
    <name evidence="1" type="ORF">J2X78_004304</name>
</gene>
<reference evidence="1" key="1">
    <citation type="submission" date="2023-07" db="EMBL/GenBank/DDBJ databases">
        <title>Sorghum-associated microbial communities from plants grown in Nebraska, USA.</title>
        <authorList>
            <person name="Schachtman D."/>
        </authorList>
    </citation>
    <scope>NUCLEOTIDE SEQUENCE</scope>
    <source>
        <strain evidence="1">2697</strain>
    </source>
</reference>
<proteinExistence type="predicted"/>
<name>A0ACC6L2I4_9SPHI</name>
<accession>A0ACC6L2I4</accession>
<sequence length="132" mass="15440">MLTHSHIDELAYEETYVSPDVLLLEQLDKLINQQFRERKDPGFYASELACSERWLSDLCKLYRGKTLFGLIQDRVVKESKLLLRCSRLSAKVIAYELGFEDPAYFCRFFKKMTGNTTKAYRRSCYGTLTCKI</sequence>
<dbReference type="Proteomes" id="UP001246858">
    <property type="component" value="Unassembled WGS sequence"/>
</dbReference>
<organism evidence="1 2">
    <name type="scientific">Pedobacter africanus</name>
    <dbReference type="NCBI Taxonomy" id="151894"/>
    <lineage>
        <taxon>Bacteria</taxon>
        <taxon>Pseudomonadati</taxon>
        <taxon>Bacteroidota</taxon>
        <taxon>Sphingobacteriia</taxon>
        <taxon>Sphingobacteriales</taxon>
        <taxon>Sphingobacteriaceae</taxon>
        <taxon>Pedobacter</taxon>
    </lineage>
</organism>
<evidence type="ECO:0000313" key="2">
    <source>
        <dbReference type="Proteomes" id="UP001246858"/>
    </source>
</evidence>
<dbReference type="EMBL" id="JAVDTF010000005">
    <property type="protein sequence ID" value="MDR6785712.1"/>
    <property type="molecule type" value="Genomic_DNA"/>
</dbReference>
<evidence type="ECO:0000313" key="1">
    <source>
        <dbReference type="EMBL" id="MDR6785712.1"/>
    </source>
</evidence>
<protein>
    <submittedName>
        <fullName evidence="1">AraC-like DNA-binding protein</fullName>
    </submittedName>
</protein>